<reference evidence="2" key="1">
    <citation type="submission" date="2023-04" db="EMBL/GenBank/DDBJ databases">
        <title>Chromosome-level genome of Chaenocephalus aceratus.</title>
        <authorList>
            <person name="Park H."/>
        </authorList>
    </citation>
    <scope>NUCLEOTIDE SEQUENCE</scope>
    <source>
        <strain evidence="2">DE</strain>
        <tissue evidence="2">Muscle</tissue>
    </source>
</reference>
<gene>
    <name evidence="2" type="ORF">KUDE01_006702</name>
</gene>
<dbReference type="Proteomes" id="UP001228049">
    <property type="component" value="Unassembled WGS sequence"/>
</dbReference>
<dbReference type="AlphaFoldDB" id="A0AAD9ERZ8"/>
<dbReference type="EMBL" id="JASDAP010000124">
    <property type="protein sequence ID" value="KAK1875452.1"/>
    <property type="molecule type" value="Genomic_DNA"/>
</dbReference>
<name>A0AAD9ERZ8_DISEL</name>
<keyword evidence="3" id="KW-1185">Reference proteome</keyword>
<sequence length="86" mass="11150">MLQWEEKQVLIQRRRHPERGCTRPKRMWKWRRWMVCRVRKIVQGGVRPKRQEKRLMKKRKVNKDIQRRRMEEKMRREEKRSLKREI</sequence>
<accession>A0AAD9ERZ8</accession>
<comment type="caution">
    <text evidence="2">The sequence shown here is derived from an EMBL/GenBank/DDBJ whole genome shotgun (WGS) entry which is preliminary data.</text>
</comment>
<protein>
    <submittedName>
        <fullName evidence="2">Tyrosine-protein phosphatase non-receptor type 13</fullName>
    </submittedName>
</protein>
<evidence type="ECO:0000313" key="3">
    <source>
        <dbReference type="Proteomes" id="UP001228049"/>
    </source>
</evidence>
<proteinExistence type="predicted"/>
<evidence type="ECO:0000313" key="2">
    <source>
        <dbReference type="EMBL" id="KAK1875452.1"/>
    </source>
</evidence>
<organism evidence="2 3">
    <name type="scientific">Dissostichus eleginoides</name>
    <name type="common">Patagonian toothfish</name>
    <name type="synonym">Dissostichus amissus</name>
    <dbReference type="NCBI Taxonomy" id="100907"/>
    <lineage>
        <taxon>Eukaryota</taxon>
        <taxon>Metazoa</taxon>
        <taxon>Chordata</taxon>
        <taxon>Craniata</taxon>
        <taxon>Vertebrata</taxon>
        <taxon>Euteleostomi</taxon>
        <taxon>Actinopterygii</taxon>
        <taxon>Neopterygii</taxon>
        <taxon>Teleostei</taxon>
        <taxon>Neoteleostei</taxon>
        <taxon>Acanthomorphata</taxon>
        <taxon>Eupercaria</taxon>
        <taxon>Perciformes</taxon>
        <taxon>Notothenioidei</taxon>
        <taxon>Nototheniidae</taxon>
        <taxon>Dissostichus</taxon>
    </lineage>
</organism>
<feature type="region of interest" description="Disordered" evidence="1">
    <location>
        <begin position="64"/>
        <end position="86"/>
    </location>
</feature>
<evidence type="ECO:0000256" key="1">
    <source>
        <dbReference type="SAM" id="MobiDB-lite"/>
    </source>
</evidence>